<protein>
    <submittedName>
        <fullName evidence="2">Uncharacterized protein</fullName>
    </submittedName>
</protein>
<reference evidence="2" key="1">
    <citation type="submission" date="2020-02" db="EMBL/GenBank/DDBJ databases">
        <authorList>
            <person name="Meier V. D."/>
        </authorList>
    </citation>
    <scope>NUCLEOTIDE SEQUENCE</scope>
    <source>
        <strain evidence="2">AVDCRST_MAG66</strain>
    </source>
</reference>
<accession>A0A6J4QMZ5</accession>
<organism evidence="2">
    <name type="scientific">uncultured Pseudonocardia sp</name>
    <dbReference type="NCBI Taxonomy" id="211455"/>
    <lineage>
        <taxon>Bacteria</taxon>
        <taxon>Bacillati</taxon>
        <taxon>Actinomycetota</taxon>
        <taxon>Actinomycetes</taxon>
        <taxon>Pseudonocardiales</taxon>
        <taxon>Pseudonocardiaceae</taxon>
        <taxon>Pseudonocardia</taxon>
        <taxon>environmental samples</taxon>
    </lineage>
</organism>
<dbReference type="EMBL" id="CADCUS010000642">
    <property type="protein sequence ID" value="CAA9449627.1"/>
    <property type="molecule type" value="Genomic_DNA"/>
</dbReference>
<feature type="compositionally biased region" description="Polar residues" evidence="1">
    <location>
        <begin position="1"/>
        <end position="19"/>
    </location>
</feature>
<evidence type="ECO:0000256" key="1">
    <source>
        <dbReference type="SAM" id="MobiDB-lite"/>
    </source>
</evidence>
<sequence>MASVRSTTGRSHAHPQSPTRPLEVDDTLTGIPHGGMTLSGGTTAGP</sequence>
<evidence type="ECO:0000313" key="2">
    <source>
        <dbReference type="EMBL" id="CAA9449627.1"/>
    </source>
</evidence>
<dbReference type="AlphaFoldDB" id="A0A6J4QMZ5"/>
<name>A0A6J4QMZ5_9PSEU</name>
<gene>
    <name evidence="2" type="ORF">AVDCRST_MAG66-4767</name>
</gene>
<proteinExistence type="predicted"/>
<feature type="region of interest" description="Disordered" evidence="1">
    <location>
        <begin position="1"/>
        <end position="46"/>
    </location>
</feature>